<evidence type="ECO:0000313" key="2">
    <source>
        <dbReference type="EMBL" id="KAK9885154.1"/>
    </source>
</evidence>
<sequence length="122" mass="14427">MFINTNDLLPIPPNLSFNSKIPFYRILKNILICFVFLGGLYMTVDKISDHLIHNIEKSIVYKECDRDTDIPGHKQFREHILNAEKLTKQTKLDENTFSLLKNDMVNMRNQLLTLWKVYLRKS</sequence>
<protein>
    <submittedName>
        <fullName evidence="2">Uncharacterized protein</fullName>
    </submittedName>
</protein>
<gene>
    <name evidence="2" type="ORF">WA026_010665</name>
</gene>
<name>A0AAW1UPP3_9CUCU</name>
<keyword evidence="1" id="KW-0472">Membrane</keyword>
<keyword evidence="3" id="KW-1185">Reference proteome</keyword>
<reference evidence="2 3" key="1">
    <citation type="submission" date="2023-03" db="EMBL/GenBank/DDBJ databases">
        <title>Genome insight into feeding habits of ladybird beetles.</title>
        <authorList>
            <person name="Li H.-S."/>
            <person name="Huang Y.-H."/>
            <person name="Pang H."/>
        </authorList>
    </citation>
    <scope>NUCLEOTIDE SEQUENCE [LARGE SCALE GENOMIC DNA]</scope>
    <source>
        <strain evidence="2">SYSU_2023b</strain>
        <tissue evidence="2">Whole body</tissue>
    </source>
</reference>
<keyword evidence="1" id="KW-0812">Transmembrane</keyword>
<accession>A0AAW1UPP3</accession>
<organism evidence="2 3">
    <name type="scientific">Henosepilachna vigintioctopunctata</name>
    <dbReference type="NCBI Taxonomy" id="420089"/>
    <lineage>
        <taxon>Eukaryota</taxon>
        <taxon>Metazoa</taxon>
        <taxon>Ecdysozoa</taxon>
        <taxon>Arthropoda</taxon>
        <taxon>Hexapoda</taxon>
        <taxon>Insecta</taxon>
        <taxon>Pterygota</taxon>
        <taxon>Neoptera</taxon>
        <taxon>Endopterygota</taxon>
        <taxon>Coleoptera</taxon>
        <taxon>Polyphaga</taxon>
        <taxon>Cucujiformia</taxon>
        <taxon>Coccinelloidea</taxon>
        <taxon>Coccinellidae</taxon>
        <taxon>Epilachninae</taxon>
        <taxon>Epilachnini</taxon>
        <taxon>Henosepilachna</taxon>
    </lineage>
</organism>
<evidence type="ECO:0000313" key="3">
    <source>
        <dbReference type="Proteomes" id="UP001431783"/>
    </source>
</evidence>
<dbReference type="AlphaFoldDB" id="A0AAW1UPP3"/>
<evidence type="ECO:0000256" key="1">
    <source>
        <dbReference type="SAM" id="Phobius"/>
    </source>
</evidence>
<feature type="transmembrane region" description="Helical" evidence="1">
    <location>
        <begin position="23"/>
        <end position="44"/>
    </location>
</feature>
<proteinExistence type="predicted"/>
<comment type="caution">
    <text evidence="2">The sequence shown here is derived from an EMBL/GenBank/DDBJ whole genome shotgun (WGS) entry which is preliminary data.</text>
</comment>
<dbReference type="EMBL" id="JARQZJ010000095">
    <property type="protein sequence ID" value="KAK9885154.1"/>
    <property type="molecule type" value="Genomic_DNA"/>
</dbReference>
<keyword evidence="1" id="KW-1133">Transmembrane helix</keyword>
<dbReference type="Proteomes" id="UP001431783">
    <property type="component" value="Unassembled WGS sequence"/>
</dbReference>